<accession>A0AAE1A9I8</accession>
<evidence type="ECO:0000256" key="1">
    <source>
        <dbReference type="SAM" id="MobiDB-lite"/>
    </source>
</evidence>
<dbReference type="EMBL" id="JAWDGP010002410">
    <property type="protein sequence ID" value="KAK3783483.1"/>
    <property type="molecule type" value="Genomic_DNA"/>
</dbReference>
<evidence type="ECO:0000313" key="2">
    <source>
        <dbReference type="EMBL" id="KAK3783483.1"/>
    </source>
</evidence>
<gene>
    <name evidence="2" type="ORF">RRG08_033740</name>
</gene>
<comment type="caution">
    <text evidence="2">The sequence shown here is derived from an EMBL/GenBank/DDBJ whole genome shotgun (WGS) entry which is preliminary data.</text>
</comment>
<sequence length="181" mass="19063">MQCRMYWLMTSLQLSSGPGLLQNIPGVGLPPLGEVPSTPLGHSMVGRSPGLKLPVESTCVELQVTSPNLSRSERLPRSGGATRPTGMRSRKSVLNCSLVAPDSLHAHSEEDIAPGPKVAPLSRGSSGSDATSDDNFQICALHFNNHLTTPLPAPKVGQETPMSPQIAQYRAQAPTAPGGEH</sequence>
<feature type="region of interest" description="Disordered" evidence="1">
    <location>
        <begin position="67"/>
        <end position="89"/>
    </location>
</feature>
<feature type="region of interest" description="Disordered" evidence="1">
    <location>
        <begin position="108"/>
        <end position="133"/>
    </location>
</feature>
<name>A0AAE1A9I8_9GAST</name>
<dbReference type="AlphaFoldDB" id="A0AAE1A9I8"/>
<dbReference type="Proteomes" id="UP001283361">
    <property type="component" value="Unassembled WGS sequence"/>
</dbReference>
<feature type="region of interest" description="Disordered" evidence="1">
    <location>
        <begin position="150"/>
        <end position="181"/>
    </location>
</feature>
<protein>
    <submittedName>
        <fullName evidence="2">Uncharacterized protein</fullName>
    </submittedName>
</protein>
<reference evidence="2" key="1">
    <citation type="journal article" date="2023" name="G3 (Bethesda)">
        <title>A reference genome for the long-term kleptoplast-retaining sea slug Elysia crispata morphotype clarki.</title>
        <authorList>
            <person name="Eastman K.E."/>
            <person name="Pendleton A.L."/>
            <person name="Shaikh M.A."/>
            <person name="Suttiyut T."/>
            <person name="Ogas R."/>
            <person name="Tomko P."/>
            <person name="Gavelis G."/>
            <person name="Widhalm J.R."/>
            <person name="Wisecaver J.H."/>
        </authorList>
    </citation>
    <scope>NUCLEOTIDE SEQUENCE</scope>
    <source>
        <strain evidence="2">ECLA1</strain>
    </source>
</reference>
<proteinExistence type="predicted"/>
<feature type="compositionally biased region" description="Polar residues" evidence="1">
    <location>
        <begin position="123"/>
        <end position="133"/>
    </location>
</feature>
<organism evidence="2 3">
    <name type="scientific">Elysia crispata</name>
    <name type="common">lettuce slug</name>
    <dbReference type="NCBI Taxonomy" id="231223"/>
    <lineage>
        <taxon>Eukaryota</taxon>
        <taxon>Metazoa</taxon>
        <taxon>Spiralia</taxon>
        <taxon>Lophotrochozoa</taxon>
        <taxon>Mollusca</taxon>
        <taxon>Gastropoda</taxon>
        <taxon>Heterobranchia</taxon>
        <taxon>Euthyneura</taxon>
        <taxon>Panpulmonata</taxon>
        <taxon>Sacoglossa</taxon>
        <taxon>Placobranchoidea</taxon>
        <taxon>Plakobranchidae</taxon>
        <taxon>Elysia</taxon>
    </lineage>
</organism>
<keyword evidence="3" id="KW-1185">Reference proteome</keyword>
<evidence type="ECO:0000313" key="3">
    <source>
        <dbReference type="Proteomes" id="UP001283361"/>
    </source>
</evidence>